<dbReference type="GO" id="GO:0016020">
    <property type="term" value="C:membrane"/>
    <property type="evidence" value="ECO:0007669"/>
    <property type="project" value="UniProtKB-SubCell"/>
</dbReference>
<dbReference type="RefSeq" id="WP_013885724.1">
    <property type="nucleotide sequence ID" value="NC_015672.1"/>
</dbReference>
<evidence type="ECO:0000313" key="10">
    <source>
        <dbReference type="EMBL" id="AEI14215.1"/>
    </source>
</evidence>
<dbReference type="OrthoDB" id="9793589at2"/>
<dbReference type="GO" id="GO:1902600">
    <property type="term" value="P:proton transmembrane transport"/>
    <property type="evidence" value="ECO:0007669"/>
    <property type="project" value="InterPro"/>
</dbReference>
<keyword evidence="11" id="KW-1185">Reference proteome</keyword>
<name>F8E9N2_FLESM</name>
<feature type="transmembrane region" description="Helical" evidence="8">
    <location>
        <begin position="114"/>
        <end position="133"/>
    </location>
</feature>
<dbReference type="PANTHER" id="PTHR43562">
    <property type="entry name" value="NAPA-TYPE SODIUM/HYDROGEN ANTIPORTER"/>
    <property type="match status" value="1"/>
</dbReference>
<keyword evidence="4 8" id="KW-0812">Transmembrane</keyword>
<feature type="domain" description="Cation/H+ exchanger transmembrane" evidence="9">
    <location>
        <begin position="15"/>
        <end position="383"/>
    </location>
</feature>
<dbReference type="Pfam" id="PF00999">
    <property type="entry name" value="Na_H_Exchanger"/>
    <property type="match status" value="1"/>
</dbReference>
<feature type="transmembrane region" description="Helical" evidence="8">
    <location>
        <begin position="49"/>
        <end position="74"/>
    </location>
</feature>
<dbReference type="EMBL" id="CP002858">
    <property type="protein sequence ID" value="AEI14215.1"/>
    <property type="molecule type" value="Genomic_DNA"/>
</dbReference>
<keyword evidence="3" id="KW-0050">Antiport</keyword>
<dbReference type="InterPro" id="IPR038770">
    <property type="entry name" value="Na+/solute_symporter_sf"/>
</dbReference>
<reference evidence="11" key="2">
    <citation type="submission" date="2011-06" db="EMBL/GenBank/DDBJ databases">
        <title>The complete genome of Flexistipes sinusarabici DSM 4947.</title>
        <authorList>
            <person name="Lucas S."/>
            <person name="Han J."/>
            <person name="Lapidus A."/>
            <person name="Bruce D."/>
            <person name="Goodwin L."/>
            <person name="Pitluck S."/>
            <person name="Peters L."/>
            <person name="Kyrpides N."/>
            <person name="Mavromatis K."/>
            <person name="Ivanova N."/>
            <person name="Mikhailova N."/>
            <person name="Chertkov O."/>
            <person name="Detter J.C."/>
            <person name="Tapia R."/>
            <person name="Han C."/>
            <person name="Land M."/>
            <person name="Hauser L."/>
            <person name="Markowitz V."/>
            <person name="Cheng J.-F."/>
            <person name="Hugenholtz P."/>
            <person name="Woyke T."/>
            <person name="Wu D."/>
            <person name="Spring S."/>
            <person name="Schroeder M."/>
            <person name="Brambilla E."/>
            <person name="Klenk H.-P."/>
            <person name="Eisen J.A."/>
        </authorList>
    </citation>
    <scope>NUCLEOTIDE SEQUENCE [LARGE SCALE GENOMIC DNA]</scope>
    <source>
        <strain evidence="11">DSM 4947 / MAS 10</strain>
    </source>
</reference>
<evidence type="ECO:0000256" key="4">
    <source>
        <dbReference type="ARBA" id="ARBA00022692"/>
    </source>
</evidence>
<feature type="transmembrane region" description="Helical" evidence="8">
    <location>
        <begin position="223"/>
        <end position="256"/>
    </location>
</feature>
<proteinExistence type="predicted"/>
<organism evidence="10 11">
    <name type="scientific">Flexistipes sinusarabici (strain ATCC 49648 / DSM 4947 / MAS 10)</name>
    <dbReference type="NCBI Taxonomy" id="717231"/>
    <lineage>
        <taxon>Bacteria</taxon>
        <taxon>Pseudomonadati</taxon>
        <taxon>Deferribacterota</taxon>
        <taxon>Deferribacteres</taxon>
        <taxon>Deferribacterales</taxon>
        <taxon>Flexistipitaceae</taxon>
        <taxon>Flexistipes</taxon>
    </lineage>
</organism>
<evidence type="ECO:0000256" key="7">
    <source>
        <dbReference type="ARBA" id="ARBA00023136"/>
    </source>
</evidence>
<keyword evidence="7 8" id="KW-0472">Membrane</keyword>
<evidence type="ECO:0000256" key="3">
    <source>
        <dbReference type="ARBA" id="ARBA00022449"/>
    </source>
</evidence>
<dbReference type="Proteomes" id="UP000006621">
    <property type="component" value="Chromosome"/>
</dbReference>
<dbReference type="eggNOG" id="COG0475">
    <property type="taxonomic scope" value="Bacteria"/>
</dbReference>
<evidence type="ECO:0000256" key="1">
    <source>
        <dbReference type="ARBA" id="ARBA00004141"/>
    </source>
</evidence>
<feature type="transmembrane region" description="Helical" evidence="8">
    <location>
        <begin position="361"/>
        <end position="382"/>
    </location>
</feature>
<protein>
    <submittedName>
        <fullName evidence="10">Sodium/hydrogen exchanger</fullName>
    </submittedName>
</protein>
<feature type="transmembrane region" description="Helical" evidence="8">
    <location>
        <begin position="86"/>
        <end position="108"/>
    </location>
</feature>
<evidence type="ECO:0000256" key="2">
    <source>
        <dbReference type="ARBA" id="ARBA00022448"/>
    </source>
</evidence>
<feature type="transmembrane region" description="Helical" evidence="8">
    <location>
        <begin position="299"/>
        <end position="323"/>
    </location>
</feature>
<evidence type="ECO:0000256" key="6">
    <source>
        <dbReference type="ARBA" id="ARBA00023065"/>
    </source>
</evidence>
<dbReference type="KEGG" id="fsi:Flexsi_0531"/>
<keyword evidence="2" id="KW-0813">Transport</keyword>
<feature type="transmembrane region" description="Helical" evidence="8">
    <location>
        <begin position="181"/>
        <end position="202"/>
    </location>
</feature>
<dbReference type="PANTHER" id="PTHR43562:SF1">
    <property type="entry name" value="NA(+)_H(+) ANTIPORTER YJBQ-RELATED"/>
    <property type="match status" value="1"/>
</dbReference>
<dbReference type="GO" id="GO:0015297">
    <property type="term" value="F:antiporter activity"/>
    <property type="evidence" value="ECO:0007669"/>
    <property type="project" value="UniProtKB-KW"/>
</dbReference>
<comment type="subcellular location">
    <subcellularLocation>
        <location evidence="1">Membrane</location>
        <topology evidence="1">Multi-pass membrane protein</topology>
    </subcellularLocation>
</comment>
<feature type="transmembrane region" description="Helical" evidence="8">
    <location>
        <begin position="329"/>
        <end position="349"/>
    </location>
</feature>
<reference evidence="10 11" key="1">
    <citation type="journal article" date="2011" name="Stand. Genomic Sci.">
        <title>Genome sequence of the moderately thermophilic halophile Flexistipes sinusarabici strain (MAS10).</title>
        <authorList>
            <person name="Lapidus A."/>
            <person name="Chertkov O."/>
            <person name="Nolan M."/>
            <person name="Lucas S."/>
            <person name="Hammon N."/>
            <person name="Deshpande S."/>
            <person name="Cheng J.F."/>
            <person name="Tapia R."/>
            <person name="Han C."/>
            <person name="Goodwin L."/>
            <person name="Pitluck S."/>
            <person name="Liolios K."/>
            <person name="Pagani I."/>
            <person name="Ivanova N."/>
            <person name="Huntemann M."/>
            <person name="Mavromatis K."/>
            <person name="Mikhailova N."/>
            <person name="Pati A."/>
            <person name="Chen A."/>
            <person name="Palaniappan K."/>
            <person name="Land M."/>
            <person name="Hauser L."/>
            <person name="Brambilla E.M."/>
            <person name="Rohde M."/>
            <person name="Abt B."/>
            <person name="Spring S."/>
            <person name="Goker M."/>
            <person name="Bristow J."/>
            <person name="Eisen J.A."/>
            <person name="Markowitz V."/>
            <person name="Hugenholtz P."/>
            <person name="Kyrpides N.C."/>
            <person name="Klenk H.P."/>
            <person name="Woyke T."/>
        </authorList>
    </citation>
    <scope>NUCLEOTIDE SEQUENCE [LARGE SCALE GENOMIC DNA]</scope>
    <source>
        <strain evidence="11">DSM 4947 / MAS 10</strain>
    </source>
</reference>
<sequence length="387" mass="42690">MSKEEALLLLLISVGAFIMPFVARKFHVPTAVSELLYGMFIGSFLHFEPHAMGIINFLAELGFIVLMYMAGLELDAEDLQKTSNKTLLIFISHFLAIVLFSVILVNIISLPLYFNLFIVITSIGLLFPILSELGIMETKLGKELLILGSIGEVFSLLALTAFTVIYNYGISYSGLLHILKLAAFCAAAFLTLKILQLFTWWFPSKLSFMAKTGVSSEAGLRGNFLNMLVFVALAAFLNIEVIIGAFIGGMLFAAVFKEREKIQEGFEMIGHGFLIPIFFIYVGLNFETSLLMDFTVVKYALLLCLLIIIVRVLAGFVFLFGAYRLNNIPVFPFSTSFSLTLLIAAAKLGESLGVFSKDISGGVVLASIISALIFPLFFRIIIKKLVV</sequence>
<evidence type="ECO:0000256" key="8">
    <source>
        <dbReference type="SAM" id="Phobius"/>
    </source>
</evidence>
<gene>
    <name evidence="10" type="ordered locus">Flexsi_0531</name>
</gene>
<evidence type="ECO:0000256" key="5">
    <source>
        <dbReference type="ARBA" id="ARBA00022989"/>
    </source>
</evidence>
<dbReference type="AlphaFoldDB" id="F8E9N2"/>
<dbReference type="HOGENOM" id="CLU_005126_7_1_0"/>
<keyword evidence="5 8" id="KW-1133">Transmembrane helix</keyword>
<evidence type="ECO:0000259" key="9">
    <source>
        <dbReference type="Pfam" id="PF00999"/>
    </source>
</evidence>
<feature type="transmembrane region" description="Helical" evidence="8">
    <location>
        <begin position="145"/>
        <end position="169"/>
    </location>
</feature>
<dbReference type="STRING" id="717231.Flexsi_0531"/>
<dbReference type="InterPro" id="IPR006153">
    <property type="entry name" value="Cation/H_exchanger_TM"/>
</dbReference>
<accession>F8E9N2</accession>
<keyword evidence="6" id="KW-0406">Ion transport</keyword>
<feature type="transmembrane region" description="Helical" evidence="8">
    <location>
        <begin position="268"/>
        <end position="287"/>
    </location>
</feature>
<evidence type="ECO:0000313" key="11">
    <source>
        <dbReference type="Proteomes" id="UP000006621"/>
    </source>
</evidence>
<dbReference type="Gene3D" id="1.20.1530.20">
    <property type="match status" value="1"/>
</dbReference>